<evidence type="ECO:0000256" key="2">
    <source>
        <dbReference type="SAM" id="MobiDB-lite"/>
    </source>
</evidence>
<dbReference type="GO" id="GO:0016779">
    <property type="term" value="F:nucleotidyltransferase activity"/>
    <property type="evidence" value="ECO:0007669"/>
    <property type="project" value="UniProtKB-KW"/>
</dbReference>
<dbReference type="InterPro" id="IPR005835">
    <property type="entry name" value="NTP_transferase_dom"/>
</dbReference>
<keyword evidence="5" id="KW-0396">Initiation factor</keyword>
<feature type="domain" description="Nucleotidyl transferase" evidence="3">
    <location>
        <begin position="40"/>
        <end position="264"/>
    </location>
</feature>
<accession>A0A075I440</accession>
<dbReference type="GO" id="GO:0003743">
    <property type="term" value="F:translation initiation factor activity"/>
    <property type="evidence" value="ECO:0007669"/>
    <property type="project" value="UniProtKB-KW"/>
</dbReference>
<evidence type="ECO:0000256" key="1">
    <source>
        <dbReference type="ARBA" id="ARBA00013414"/>
    </source>
</evidence>
<feature type="compositionally biased region" description="Polar residues" evidence="2">
    <location>
        <begin position="11"/>
        <end position="23"/>
    </location>
</feature>
<name>A0A075I440_9EURY</name>
<evidence type="ECO:0000259" key="4">
    <source>
        <dbReference type="Pfam" id="PF24894"/>
    </source>
</evidence>
<sequence>MAENEVGGRNFPSNSEPSPTGRQFLQGGGLDPGAGETVQVVVLAGGFGTRLRPWTNRVPKPLLPMLDLTLVERVVEALPVELVDEVLIAAGFGIEQMREHFAGVETPYQITIIEESEPLGTGGAIRNCRAHLRDETFCVMNGDLLSSVPVGEMLDFHRSQGGLATISLWEVEDPTRFGVCDIKNDGRVYQFQEKPTLEEACSNMINAGCYILEPEVFDRMPEGPHSMERVVYTPIASEGLLNGFPFTGHFVDAGTPTSWLEAMAICLVDERWDSGGSVGNSSWGGDGASIDGEVNGSAIGEGAQIGDSAKIRGCSVLAGARVSAGAELTGCLVGEDAAVGEGAILRDVVIDFNAEVPAGHEQQGGVYPPTD</sequence>
<dbReference type="Pfam" id="PF00483">
    <property type="entry name" value="NTP_transferase"/>
    <property type="match status" value="1"/>
</dbReference>
<dbReference type="EMBL" id="KF901173">
    <property type="protein sequence ID" value="AIF20693.1"/>
    <property type="molecule type" value="Genomic_DNA"/>
</dbReference>
<keyword evidence="5" id="KW-0548">Nucleotidyltransferase</keyword>
<evidence type="ECO:0000259" key="3">
    <source>
        <dbReference type="Pfam" id="PF00483"/>
    </source>
</evidence>
<dbReference type="InterPro" id="IPR029044">
    <property type="entry name" value="Nucleotide-diphossugar_trans"/>
</dbReference>
<dbReference type="InterPro" id="IPR050486">
    <property type="entry name" value="Mannose-1P_guanyltransferase"/>
</dbReference>
<dbReference type="SUPFAM" id="SSF51161">
    <property type="entry name" value="Trimeric LpxA-like enzymes"/>
    <property type="match status" value="1"/>
</dbReference>
<dbReference type="SUPFAM" id="SSF53448">
    <property type="entry name" value="Nucleotide-diphospho-sugar transferases"/>
    <property type="match status" value="1"/>
</dbReference>
<dbReference type="InterPro" id="IPR011004">
    <property type="entry name" value="Trimer_LpxA-like_sf"/>
</dbReference>
<gene>
    <name evidence="5" type="primary">GMPP</name>
</gene>
<dbReference type="Gene3D" id="3.90.550.10">
    <property type="entry name" value="Spore Coat Polysaccharide Biosynthesis Protein SpsA, Chain A"/>
    <property type="match status" value="1"/>
</dbReference>
<proteinExistence type="predicted"/>
<organism evidence="5">
    <name type="scientific">uncultured marine group II/III euryarchaeote KM3_92_B07</name>
    <dbReference type="NCBI Taxonomy" id="1456543"/>
    <lineage>
        <taxon>Archaea</taxon>
        <taxon>Methanobacteriati</taxon>
        <taxon>Methanobacteriota</taxon>
        <taxon>environmental samples</taxon>
    </lineage>
</organism>
<feature type="domain" description="Glucose-1-phosphate adenylyltransferase/Bifunctional protein GlmU-like C-terminal hexapeptide" evidence="4">
    <location>
        <begin position="291"/>
        <end position="360"/>
    </location>
</feature>
<dbReference type="PANTHER" id="PTHR22572">
    <property type="entry name" value="SUGAR-1-PHOSPHATE GUANYL TRANSFERASE"/>
    <property type="match status" value="1"/>
</dbReference>
<dbReference type="InterPro" id="IPR056818">
    <property type="entry name" value="GlmU/GlgC-like_hexapep"/>
</dbReference>
<dbReference type="AlphaFoldDB" id="A0A075I440"/>
<evidence type="ECO:0000313" key="5">
    <source>
        <dbReference type="EMBL" id="AIF20693.1"/>
    </source>
</evidence>
<protein>
    <recommendedName>
        <fullName evidence="1">Bifunctional protein GlmU</fullName>
    </recommendedName>
</protein>
<feature type="region of interest" description="Disordered" evidence="2">
    <location>
        <begin position="1"/>
        <end position="29"/>
    </location>
</feature>
<keyword evidence="5" id="KW-0648">Protein biosynthesis</keyword>
<keyword evidence="5" id="KW-0808">Transferase</keyword>
<dbReference type="CDD" id="cd04181">
    <property type="entry name" value="NTP_transferase"/>
    <property type="match status" value="1"/>
</dbReference>
<reference evidence="5" key="1">
    <citation type="journal article" date="2014" name="Genome Biol. Evol.">
        <title>Pangenome evidence for extensive interdomain horizontal transfer affecting lineage core and shell genes in uncultured planktonic thaumarchaeota and euryarchaeota.</title>
        <authorList>
            <person name="Deschamps P."/>
            <person name="Zivanovic Y."/>
            <person name="Moreira D."/>
            <person name="Rodriguez-Valera F."/>
            <person name="Lopez-Garcia P."/>
        </authorList>
    </citation>
    <scope>NUCLEOTIDE SEQUENCE</scope>
</reference>
<dbReference type="Pfam" id="PF24894">
    <property type="entry name" value="Hexapep_GlmU"/>
    <property type="match status" value="1"/>
</dbReference>
<dbReference type="Gene3D" id="2.160.10.10">
    <property type="entry name" value="Hexapeptide repeat proteins"/>
    <property type="match status" value="1"/>
</dbReference>